<dbReference type="PANTHER" id="PTHR43401">
    <property type="entry name" value="L-THREONINE 3-DEHYDROGENASE"/>
    <property type="match status" value="1"/>
</dbReference>
<dbReference type="PANTHER" id="PTHR43401:SF2">
    <property type="entry name" value="L-THREONINE 3-DEHYDROGENASE"/>
    <property type="match status" value="1"/>
</dbReference>
<name>A0ABU4GRE0_9CLOT</name>
<dbReference type="Pfam" id="PF08240">
    <property type="entry name" value="ADH_N"/>
    <property type="match status" value="1"/>
</dbReference>
<keyword evidence="1" id="KW-0560">Oxidoreductase</keyword>
<dbReference type="Gene3D" id="3.40.50.720">
    <property type="entry name" value="NAD(P)-binding Rossmann-like Domain"/>
    <property type="match status" value="1"/>
</dbReference>
<keyword evidence="5" id="KW-1185">Reference proteome</keyword>
<reference evidence="4 5" key="1">
    <citation type="submission" date="2023-10" db="EMBL/GenBank/DDBJ databases">
        <title>A novel Glycoside Hydrolase 43-Like Enzyme from Clostrdium boliviensis is an Endo-xylanase, and a Candidate for Xylooligosaccharides Production from Different Xylan Substrates.</title>
        <authorList>
            <person name="Alvarez M.T."/>
            <person name="Rocabado-Villegas L.R."/>
            <person name="Salas-Veizaga D.M."/>
            <person name="Linares-Pasten J.A."/>
            <person name="Gudmundsdottir E.E."/>
            <person name="Hreggvidsson G.O."/>
            <person name="Adlercreutz P."/>
            <person name="Nordberg Karlsson E."/>
        </authorList>
    </citation>
    <scope>NUCLEOTIDE SEQUENCE [LARGE SCALE GENOMIC DNA]</scope>
    <source>
        <strain evidence="4 5">E-1</strain>
    </source>
</reference>
<dbReference type="InterPro" id="IPR050129">
    <property type="entry name" value="Zn_alcohol_dh"/>
</dbReference>
<proteinExistence type="predicted"/>
<dbReference type="Proteomes" id="UP001276854">
    <property type="component" value="Unassembled WGS sequence"/>
</dbReference>
<dbReference type="InterPro" id="IPR011032">
    <property type="entry name" value="GroES-like_sf"/>
</dbReference>
<sequence length="352" mass="38211">YNKNEVNKMQGTMKAVIYNGIKDVSIENLPIPQIGDDDILVKNLRAGICGTDIGAYMHGGDSYAIFPGNEFGHEMVSVVVEKGENVADDIQIGDYVFINPMTCKKAGASRADTAGAFSEYVNVENAKTFYNVYVLDKSLELDTAVIIEPLSVGTNGAIHQGVKLSDKVVVLGAGTIGLSAAAGLLARGLKNVCVVDINDWRLAKAKEIGALTVNNKSEKLLDKLKEYFGTVRNMMGTEVPDVDLYVDAAGFEPMLQEVFANGRQGTKYSIVAVYGRPISLDASFFIINEARIEGSCGYNDSVLREVIDHLTQKKTAVNTIVTSKFKLKDFQEAIETAVKADNNIKVIIDYEA</sequence>
<dbReference type="InterPro" id="IPR013149">
    <property type="entry name" value="ADH-like_C"/>
</dbReference>
<feature type="domain" description="Alcohol dehydrogenase-like N-terminal" evidence="3">
    <location>
        <begin position="35"/>
        <end position="127"/>
    </location>
</feature>
<evidence type="ECO:0000259" key="2">
    <source>
        <dbReference type="Pfam" id="PF00107"/>
    </source>
</evidence>
<dbReference type="Pfam" id="PF00107">
    <property type="entry name" value="ADH_zinc_N"/>
    <property type="match status" value="1"/>
</dbReference>
<evidence type="ECO:0000256" key="1">
    <source>
        <dbReference type="ARBA" id="ARBA00023002"/>
    </source>
</evidence>
<protein>
    <submittedName>
        <fullName evidence="4">Zinc-binding dehydrogenase</fullName>
    </submittedName>
</protein>
<dbReference type="Gene3D" id="3.90.180.10">
    <property type="entry name" value="Medium-chain alcohol dehydrogenases, catalytic domain"/>
    <property type="match status" value="1"/>
</dbReference>
<feature type="non-terminal residue" evidence="4">
    <location>
        <position position="1"/>
    </location>
</feature>
<evidence type="ECO:0000313" key="5">
    <source>
        <dbReference type="Proteomes" id="UP001276854"/>
    </source>
</evidence>
<dbReference type="InterPro" id="IPR036291">
    <property type="entry name" value="NAD(P)-bd_dom_sf"/>
</dbReference>
<dbReference type="EMBL" id="JAWONS010000309">
    <property type="protein sequence ID" value="MDW2800193.1"/>
    <property type="molecule type" value="Genomic_DNA"/>
</dbReference>
<organism evidence="4 5">
    <name type="scientific">Clostridium boliviensis</name>
    <dbReference type="NCBI Taxonomy" id="318465"/>
    <lineage>
        <taxon>Bacteria</taxon>
        <taxon>Bacillati</taxon>
        <taxon>Bacillota</taxon>
        <taxon>Clostridia</taxon>
        <taxon>Eubacteriales</taxon>
        <taxon>Clostridiaceae</taxon>
        <taxon>Clostridium</taxon>
    </lineage>
</organism>
<feature type="domain" description="Alcohol dehydrogenase-like C-terminal" evidence="2">
    <location>
        <begin position="176"/>
        <end position="311"/>
    </location>
</feature>
<evidence type="ECO:0000259" key="3">
    <source>
        <dbReference type="Pfam" id="PF08240"/>
    </source>
</evidence>
<dbReference type="SUPFAM" id="SSF51735">
    <property type="entry name" value="NAD(P)-binding Rossmann-fold domains"/>
    <property type="match status" value="1"/>
</dbReference>
<dbReference type="InterPro" id="IPR013154">
    <property type="entry name" value="ADH-like_N"/>
</dbReference>
<accession>A0ABU4GRE0</accession>
<comment type="caution">
    <text evidence="4">The sequence shown here is derived from an EMBL/GenBank/DDBJ whole genome shotgun (WGS) entry which is preliminary data.</text>
</comment>
<dbReference type="RefSeq" id="WP_318066379.1">
    <property type="nucleotide sequence ID" value="NZ_JAWONS010000309.1"/>
</dbReference>
<dbReference type="SUPFAM" id="SSF50129">
    <property type="entry name" value="GroES-like"/>
    <property type="match status" value="1"/>
</dbReference>
<evidence type="ECO:0000313" key="4">
    <source>
        <dbReference type="EMBL" id="MDW2800193.1"/>
    </source>
</evidence>
<gene>
    <name evidence="4" type="ORF">RZO55_21720</name>
</gene>